<dbReference type="AlphaFoldDB" id="A0A0D7AQK4"/>
<evidence type="ECO:0000313" key="2">
    <source>
        <dbReference type="Proteomes" id="UP000054144"/>
    </source>
</evidence>
<protein>
    <submittedName>
        <fullName evidence="1">Uncharacterized protein</fullName>
    </submittedName>
</protein>
<dbReference type="Proteomes" id="UP000054144">
    <property type="component" value="Unassembled WGS sequence"/>
</dbReference>
<keyword evidence="2" id="KW-1185">Reference proteome</keyword>
<dbReference type="OrthoDB" id="3261436at2759"/>
<gene>
    <name evidence="1" type="ORF">FISHEDRAFT_68532</name>
</gene>
<accession>A0A0D7AQK4</accession>
<evidence type="ECO:0000313" key="1">
    <source>
        <dbReference type="EMBL" id="KIY53817.1"/>
    </source>
</evidence>
<reference evidence="1 2" key="1">
    <citation type="journal article" date="2015" name="Fungal Genet. Biol.">
        <title>Evolution of novel wood decay mechanisms in Agaricales revealed by the genome sequences of Fistulina hepatica and Cylindrobasidium torrendii.</title>
        <authorList>
            <person name="Floudas D."/>
            <person name="Held B.W."/>
            <person name="Riley R."/>
            <person name="Nagy L.G."/>
            <person name="Koehler G."/>
            <person name="Ransdell A.S."/>
            <person name="Younus H."/>
            <person name="Chow J."/>
            <person name="Chiniquy J."/>
            <person name="Lipzen A."/>
            <person name="Tritt A."/>
            <person name="Sun H."/>
            <person name="Haridas S."/>
            <person name="LaButti K."/>
            <person name="Ohm R.A."/>
            <person name="Kues U."/>
            <person name="Blanchette R.A."/>
            <person name="Grigoriev I.V."/>
            <person name="Minto R.E."/>
            <person name="Hibbett D.S."/>
        </authorList>
    </citation>
    <scope>NUCLEOTIDE SEQUENCE [LARGE SCALE GENOMIC DNA]</scope>
    <source>
        <strain evidence="1 2">ATCC 64428</strain>
    </source>
</reference>
<name>A0A0D7AQK4_9AGAR</name>
<organism evidence="1 2">
    <name type="scientific">Fistulina hepatica ATCC 64428</name>
    <dbReference type="NCBI Taxonomy" id="1128425"/>
    <lineage>
        <taxon>Eukaryota</taxon>
        <taxon>Fungi</taxon>
        <taxon>Dikarya</taxon>
        <taxon>Basidiomycota</taxon>
        <taxon>Agaricomycotina</taxon>
        <taxon>Agaricomycetes</taxon>
        <taxon>Agaricomycetidae</taxon>
        <taxon>Agaricales</taxon>
        <taxon>Fistulinaceae</taxon>
        <taxon>Fistulina</taxon>
    </lineage>
</organism>
<sequence>MKVMGPRRRSLRDCLEYHLGYRNFIKKARARVFYSFDEELHFLNAEQARCLSYLKDFETSLNGQQAALHLQWSAQFEEMWKDVRLRLAEEEKAEATRAAALGHIRSKLTAQKLLLQGLELEELQ</sequence>
<dbReference type="EMBL" id="KN881586">
    <property type="protein sequence ID" value="KIY53817.1"/>
    <property type="molecule type" value="Genomic_DNA"/>
</dbReference>
<proteinExistence type="predicted"/>